<accession>A0A1B3ZB82</accession>
<reference evidence="1 2" key="1">
    <citation type="submission" date="2016-01" db="EMBL/GenBank/DDBJ databases">
        <title>Complete genome and mega plasmid sequence of Sphingomonas panacis DCY99 elicits systemic resistance in rice to Xanthomonas oryzae.</title>
        <authorList>
            <person name="Kim Y.J."/>
            <person name="Yang D.C."/>
            <person name="Sing P."/>
        </authorList>
    </citation>
    <scope>NUCLEOTIDE SEQUENCE [LARGE SCALE GENOMIC DNA]</scope>
    <source>
        <strain evidence="1 2">DCY99</strain>
    </source>
</reference>
<keyword evidence="2" id="KW-1185">Reference proteome</keyword>
<gene>
    <name evidence="1" type="ORF">AWL63_12670</name>
</gene>
<proteinExistence type="predicted"/>
<name>A0A1B3ZB82_9SPHN</name>
<evidence type="ECO:0000313" key="2">
    <source>
        <dbReference type="Proteomes" id="UP000094256"/>
    </source>
</evidence>
<dbReference type="AlphaFoldDB" id="A0A1B3ZB82"/>
<dbReference type="KEGG" id="span:AWL63_12670"/>
<dbReference type="Proteomes" id="UP000094256">
    <property type="component" value="Chromosome"/>
</dbReference>
<dbReference type="EMBL" id="CP014168">
    <property type="protein sequence ID" value="AOH84692.1"/>
    <property type="molecule type" value="Genomic_DNA"/>
</dbReference>
<protein>
    <recommendedName>
        <fullName evidence="3">Terminase</fullName>
    </recommendedName>
</protein>
<sequence>MLDFEPVPRKYRYDGWTAERQRAFIAALAETGSVKAAAKRINMSYEGAYYLRRQPDADGFRAAWIAALDHGVQRLADIAIERAIEGVPVPIHWRGEQVGEKRRYNDRLLMFILRHHLADRYGAPGLAHGTRSRETIEREAAENCPVCKARAAEDEAAKATAVETLKAKAPWLERTLKLYITKVAAERNARLKGDVVGADFAMRQIFYMEMMFDCAGAPDAVLALWSGSNRHDQPLEATTLCRFLDDARRAVWADEGLIRPPVKLPAQAFGSPTMRGGPHMEARYAAQDEACRRMAEAQALWEAAATEEGWAKWCGE</sequence>
<evidence type="ECO:0000313" key="1">
    <source>
        <dbReference type="EMBL" id="AOH84692.1"/>
    </source>
</evidence>
<evidence type="ECO:0008006" key="3">
    <source>
        <dbReference type="Google" id="ProtNLM"/>
    </source>
</evidence>
<organism evidence="1 2">
    <name type="scientific">Sphingomonas panacis</name>
    <dbReference type="NCBI Taxonomy" id="1560345"/>
    <lineage>
        <taxon>Bacteria</taxon>
        <taxon>Pseudomonadati</taxon>
        <taxon>Pseudomonadota</taxon>
        <taxon>Alphaproteobacteria</taxon>
        <taxon>Sphingomonadales</taxon>
        <taxon>Sphingomonadaceae</taxon>
        <taxon>Sphingomonas</taxon>
    </lineage>
</organism>